<dbReference type="InterPro" id="IPR001128">
    <property type="entry name" value="Cyt_P450"/>
</dbReference>
<keyword evidence="2 7" id="KW-0349">Heme</keyword>
<dbReference type="GO" id="GO:0004497">
    <property type="term" value="F:monooxygenase activity"/>
    <property type="evidence" value="ECO:0007669"/>
    <property type="project" value="UniProtKB-KW"/>
</dbReference>
<dbReference type="GO" id="GO:0005506">
    <property type="term" value="F:iron ion binding"/>
    <property type="evidence" value="ECO:0007669"/>
    <property type="project" value="InterPro"/>
</dbReference>
<dbReference type="AlphaFoldDB" id="A0A1I2ZU47"/>
<evidence type="ECO:0000256" key="1">
    <source>
        <dbReference type="ARBA" id="ARBA00010617"/>
    </source>
</evidence>
<dbReference type="Gene3D" id="1.10.630.10">
    <property type="entry name" value="Cytochrome P450"/>
    <property type="match status" value="1"/>
</dbReference>
<evidence type="ECO:0000256" key="4">
    <source>
        <dbReference type="ARBA" id="ARBA00023002"/>
    </source>
</evidence>
<name>A0A1I2ZU47_9ACTN</name>
<evidence type="ECO:0000313" key="10">
    <source>
        <dbReference type="Proteomes" id="UP000199052"/>
    </source>
</evidence>
<dbReference type="Proteomes" id="UP000199052">
    <property type="component" value="Unassembled WGS sequence"/>
</dbReference>
<keyword evidence="4 7" id="KW-0560">Oxidoreductase</keyword>
<sequence>MSSSFAPRLHVLDPTGRATHAEADALRAAGAAVLVELPGTVRAWSVTRHSVIQALTGDPRVSRDPRRHWPGMATAPEGWSLAPLALQQNFFNAYGEEHRRSRRRIAGSFSPRRVEQLRPRVQATADRLVEALAALPPGTAVDVRQALALPLAMTVVCDLFGVPHHLRRRIGTAIDATLDPSVDEGSALTVQTELHDRLTELLAYKRRHPAADLTSDLLLPSFTDEEPMPDPVLLDTLFLMVGAGYETTVNLITNAVHAVLTHPENLDRIREGITSWQDIVEETLRYDGPVMHVPLRFAVEDIDLGEDVLIRKGDAIIIAFAAAGRDPEIHPDCAERFDPTRTSKAHLAFGHGPHFCLGAHLARLEAEVALSTLFRQLPDLVLACPGERPVRLQSFIVNGPAGLDVVPRPV</sequence>
<protein>
    <submittedName>
        <fullName evidence="9">Cytochrome P450</fullName>
    </submittedName>
</protein>
<dbReference type="STRING" id="504797.SAMN05421678_11770"/>
<keyword evidence="3 7" id="KW-0479">Metal-binding</keyword>
<dbReference type="SUPFAM" id="SSF48264">
    <property type="entry name" value="Cytochrome P450"/>
    <property type="match status" value="1"/>
</dbReference>
<reference evidence="8 11" key="2">
    <citation type="submission" date="2020-07" db="EMBL/GenBank/DDBJ databases">
        <title>Sequencing the genomes of 1000 actinobacteria strains.</title>
        <authorList>
            <person name="Klenk H.-P."/>
        </authorList>
    </citation>
    <scope>NUCLEOTIDE SEQUENCE [LARGE SCALE GENOMIC DNA]</scope>
    <source>
        <strain evidence="8 11">DSM 45117</strain>
    </source>
</reference>
<dbReference type="EMBL" id="JACBZA010000001">
    <property type="protein sequence ID" value="NYH84170.1"/>
    <property type="molecule type" value="Genomic_DNA"/>
</dbReference>
<dbReference type="CDD" id="cd11029">
    <property type="entry name" value="CYP107-like"/>
    <property type="match status" value="1"/>
</dbReference>
<dbReference type="GO" id="GO:0016705">
    <property type="term" value="F:oxidoreductase activity, acting on paired donors, with incorporation or reduction of molecular oxygen"/>
    <property type="evidence" value="ECO:0007669"/>
    <property type="project" value="InterPro"/>
</dbReference>
<comment type="similarity">
    <text evidence="1 7">Belongs to the cytochrome P450 family.</text>
</comment>
<evidence type="ECO:0000313" key="9">
    <source>
        <dbReference type="EMBL" id="SFH41328.1"/>
    </source>
</evidence>
<reference evidence="9 10" key="1">
    <citation type="submission" date="2016-10" db="EMBL/GenBank/DDBJ databases">
        <authorList>
            <person name="de Groot N.N."/>
        </authorList>
    </citation>
    <scope>NUCLEOTIDE SEQUENCE [LARGE SCALE GENOMIC DNA]</scope>
    <source>
        <strain evidence="9 10">CPCC 202808</strain>
    </source>
</reference>
<dbReference type="PANTHER" id="PTHR46696">
    <property type="entry name" value="P450, PUTATIVE (EUROFUNG)-RELATED"/>
    <property type="match status" value="1"/>
</dbReference>
<dbReference type="EMBL" id="FOOI01000017">
    <property type="protein sequence ID" value="SFH41328.1"/>
    <property type="molecule type" value="Genomic_DNA"/>
</dbReference>
<dbReference type="InterPro" id="IPR002397">
    <property type="entry name" value="Cyt_P450_B"/>
</dbReference>
<evidence type="ECO:0000256" key="7">
    <source>
        <dbReference type="RuleBase" id="RU000461"/>
    </source>
</evidence>
<gene>
    <name evidence="8" type="ORF">FHR37_003021</name>
    <name evidence="9" type="ORF">SAMN05421678_11770</name>
</gene>
<dbReference type="FunFam" id="1.10.630.10:FF:000018">
    <property type="entry name" value="Cytochrome P450 monooxygenase"/>
    <property type="match status" value="1"/>
</dbReference>
<evidence type="ECO:0000256" key="2">
    <source>
        <dbReference type="ARBA" id="ARBA00022617"/>
    </source>
</evidence>
<dbReference type="InterPro" id="IPR017972">
    <property type="entry name" value="Cyt_P450_CS"/>
</dbReference>
<dbReference type="Proteomes" id="UP000533017">
    <property type="component" value="Unassembled WGS sequence"/>
</dbReference>
<evidence type="ECO:0000256" key="5">
    <source>
        <dbReference type="ARBA" id="ARBA00023004"/>
    </source>
</evidence>
<accession>A0A1I2ZU47</accession>
<dbReference type="PRINTS" id="PR00385">
    <property type="entry name" value="P450"/>
</dbReference>
<dbReference type="InterPro" id="IPR036396">
    <property type="entry name" value="Cyt_P450_sf"/>
</dbReference>
<keyword evidence="5 7" id="KW-0408">Iron</keyword>
<evidence type="ECO:0000256" key="6">
    <source>
        <dbReference type="ARBA" id="ARBA00023033"/>
    </source>
</evidence>
<evidence type="ECO:0000313" key="11">
    <source>
        <dbReference type="Proteomes" id="UP000533017"/>
    </source>
</evidence>
<keyword evidence="6 7" id="KW-0503">Monooxygenase</keyword>
<dbReference type="PRINTS" id="PR00359">
    <property type="entry name" value="BP450"/>
</dbReference>
<organism evidence="9 10">
    <name type="scientific">Actinopolymorpha cephalotaxi</name>
    <dbReference type="NCBI Taxonomy" id="504797"/>
    <lineage>
        <taxon>Bacteria</taxon>
        <taxon>Bacillati</taxon>
        <taxon>Actinomycetota</taxon>
        <taxon>Actinomycetes</taxon>
        <taxon>Propionibacteriales</taxon>
        <taxon>Actinopolymorphaceae</taxon>
        <taxon>Actinopolymorpha</taxon>
    </lineage>
</organism>
<evidence type="ECO:0000313" key="8">
    <source>
        <dbReference type="EMBL" id="NYH84170.1"/>
    </source>
</evidence>
<dbReference type="PANTHER" id="PTHR46696:SF1">
    <property type="entry name" value="CYTOCHROME P450 YJIB-RELATED"/>
    <property type="match status" value="1"/>
</dbReference>
<proteinExistence type="inferred from homology"/>
<evidence type="ECO:0000256" key="3">
    <source>
        <dbReference type="ARBA" id="ARBA00022723"/>
    </source>
</evidence>
<dbReference type="PROSITE" id="PS00086">
    <property type="entry name" value="CYTOCHROME_P450"/>
    <property type="match status" value="1"/>
</dbReference>
<dbReference type="GO" id="GO:0020037">
    <property type="term" value="F:heme binding"/>
    <property type="evidence" value="ECO:0007669"/>
    <property type="project" value="InterPro"/>
</dbReference>
<dbReference type="RefSeq" id="WP_202818332.1">
    <property type="nucleotide sequence ID" value="NZ_FOOI01000017.1"/>
</dbReference>
<keyword evidence="11" id="KW-1185">Reference proteome</keyword>
<dbReference type="Pfam" id="PF00067">
    <property type="entry name" value="p450"/>
    <property type="match status" value="1"/>
</dbReference>